<organism evidence="1 2">
    <name type="scientific">Acidithiobacillus ferridurans</name>
    <dbReference type="NCBI Taxonomy" id="1232575"/>
    <lineage>
        <taxon>Bacteria</taxon>
        <taxon>Pseudomonadati</taxon>
        <taxon>Pseudomonadota</taxon>
        <taxon>Acidithiobacillia</taxon>
        <taxon>Acidithiobacillales</taxon>
        <taxon>Acidithiobacillaceae</taxon>
        <taxon>Acidithiobacillus</taxon>
    </lineage>
</organism>
<accession>A0A2Z6ILD0</accession>
<protein>
    <submittedName>
        <fullName evidence="1">Uncharacterized protein</fullName>
    </submittedName>
</protein>
<proteinExistence type="predicted"/>
<dbReference type="AlphaFoldDB" id="A0A2Z6ILD0"/>
<reference evidence="1 2" key="1">
    <citation type="journal article" date="2018" name="Microbiol. Resour. Announc.">
        <title>Complete Genome Sequence of Acidithiobacillus ferridurans JCM 18981.</title>
        <authorList>
            <person name="Miyauchi T."/>
            <person name="Kouzuma A."/>
            <person name="Abe T."/>
            <person name="Watanabe K."/>
        </authorList>
    </citation>
    <scope>NUCLEOTIDE SEQUENCE [LARGE SCALE GENOMIC DNA]</scope>
    <source>
        <strain evidence="2">ATCC 33020 / DSM 29468 / JCM 18981 / 11Fe</strain>
    </source>
</reference>
<dbReference type="RefSeq" id="WP_126605536.1">
    <property type="nucleotide sequence ID" value="NZ_AP018795.1"/>
</dbReference>
<name>A0A2Z6ILD0_ACIFI</name>
<dbReference type="KEGG" id="afj:AFERRID_28090"/>
<dbReference type="EMBL" id="AP018795">
    <property type="protein sequence ID" value="BBF66591.1"/>
    <property type="molecule type" value="Genomic_DNA"/>
</dbReference>
<evidence type="ECO:0000313" key="2">
    <source>
        <dbReference type="Proteomes" id="UP000280188"/>
    </source>
</evidence>
<dbReference type="Proteomes" id="UP000280188">
    <property type="component" value="Chromosome"/>
</dbReference>
<sequence>MKPLATTWCTYYAGFAEQPPDELLDIGFLNEKYRSRPFYYPMAKGNIREFPTVEQWYNYVQSLRIPPHQIPLPYLDAFDEALRALFMTYLLPEFCKMAEMKALSTLEAALKDAYHHQMCKQTARKTKPKAGESSTGSVHRCAALADCLEWAEQHDGLEPNLFDKSIGQRRPEALNVIRDKQMHGKLEEMFPWGGLFEVIKSTVGYAFRNWTIYDIHQLRAVNMATRAGFPDSSFGQWQDFPITA</sequence>
<keyword evidence="2" id="KW-1185">Reference proteome</keyword>
<evidence type="ECO:0000313" key="1">
    <source>
        <dbReference type="EMBL" id="BBF66591.1"/>
    </source>
</evidence>
<gene>
    <name evidence="1" type="ORF">AFERRID_28090</name>
</gene>